<name>A0A8J5IC60_ZINOF</name>
<feature type="compositionally biased region" description="Low complexity" evidence="8">
    <location>
        <begin position="189"/>
        <end position="202"/>
    </location>
</feature>
<keyword evidence="12" id="KW-1185">Reference proteome</keyword>
<feature type="region of interest" description="Disordered" evidence="8">
    <location>
        <begin position="174"/>
        <end position="202"/>
    </location>
</feature>
<evidence type="ECO:0000256" key="6">
    <source>
        <dbReference type="ARBA" id="ARBA00023157"/>
    </source>
</evidence>
<dbReference type="GO" id="GO:0098552">
    <property type="term" value="C:side of membrane"/>
    <property type="evidence" value="ECO:0007669"/>
    <property type="project" value="UniProtKB-KW"/>
</dbReference>
<dbReference type="GO" id="GO:0005886">
    <property type="term" value="C:plasma membrane"/>
    <property type="evidence" value="ECO:0007669"/>
    <property type="project" value="UniProtKB-SubCell"/>
</dbReference>
<evidence type="ECO:0000256" key="3">
    <source>
        <dbReference type="ARBA" id="ARBA00022622"/>
    </source>
</evidence>
<dbReference type="FunFam" id="1.20.58.1040:FF:000001">
    <property type="entry name" value="Glucan endo-1,3-beta-glucosidase 4"/>
    <property type="match status" value="1"/>
</dbReference>
<proteinExistence type="predicted"/>
<feature type="compositionally biased region" description="Polar residues" evidence="8">
    <location>
        <begin position="174"/>
        <end position="187"/>
    </location>
</feature>
<keyword evidence="5 9" id="KW-0472">Membrane</keyword>
<reference evidence="11 12" key="1">
    <citation type="submission" date="2020-08" db="EMBL/GenBank/DDBJ databases">
        <title>Plant Genome Project.</title>
        <authorList>
            <person name="Zhang R.-G."/>
        </authorList>
    </citation>
    <scope>NUCLEOTIDE SEQUENCE [LARGE SCALE GENOMIC DNA]</scope>
    <source>
        <tissue evidence="11">Rhizome</tissue>
    </source>
</reference>
<dbReference type="Pfam" id="PF07983">
    <property type="entry name" value="X8"/>
    <property type="match status" value="1"/>
</dbReference>
<comment type="subcellular location">
    <subcellularLocation>
        <location evidence="1">Cell membrane</location>
        <topology evidence="1">Lipid-anchor</topology>
        <topology evidence="1">GPI-anchor</topology>
    </subcellularLocation>
</comment>
<evidence type="ECO:0000256" key="7">
    <source>
        <dbReference type="ARBA" id="ARBA00023180"/>
    </source>
</evidence>
<feature type="transmembrane region" description="Helical" evidence="9">
    <location>
        <begin position="65"/>
        <end position="86"/>
    </location>
</feature>
<dbReference type="AlphaFoldDB" id="A0A8J5IC60"/>
<keyword evidence="2" id="KW-1003">Cell membrane</keyword>
<keyword evidence="6" id="KW-1015">Disulfide bond</keyword>
<evidence type="ECO:0000256" key="8">
    <source>
        <dbReference type="SAM" id="MobiDB-lite"/>
    </source>
</evidence>
<evidence type="ECO:0000313" key="11">
    <source>
        <dbReference type="EMBL" id="KAG6532336.1"/>
    </source>
</evidence>
<dbReference type="GO" id="GO:0009506">
    <property type="term" value="C:plasmodesma"/>
    <property type="evidence" value="ECO:0007669"/>
    <property type="project" value="UniProtKB-ARBA"/>
</dbReference>
<keyword evidence="7" id="KW-0325">Glycoprotein</keyword>
<comment type="caution">
    <text evidence="11">The sequence shown here is derived from an EMBL/GenBank/DDBJ whole genome shotgun (WGS) entry which is preliminary data.</text>
</comment>
<keyword evidence="4" id="KW-0732">Signal</keyword>
<dbReference type="SMART" id="SM00768">
    <property type="entry name" value="X8"/>
    <property type="match status" value="1"/>
</dbReference>
<keyword evidence="9" id="KW-0812">Transmembrane</keyword>
<keyword evidence="3" id="KW-0336">GPI-anchor</keyword>
<feature type="transmembrane region" description="Helical" evidence="9">
    <location>
        <begin position="232"/>
        <end position="249"/>
    </location>
</feature>
<dbReference type="InterPro" id="IPR012946">
    <property type="entry name" value="X8"/>
</dbReference>
<evidence type="ECO:0000256" key="9">
    <source>
        <dbReference type="SAM" id="Phobius"/>
    </source>
</evidence>
<protein>
    <recommendedName>
        <fullName evidence="10">X8 domain-containing protein</fullName>
    </recommendedName>
</protein>
<feature type="domain" description="X8" evidence="10">
    <location>
        <begin position="85"/>
        <end position="169"/>
    </location>
</feature>
<dbReference type="Gene3D" id="1.20.58.1040">
    <property type="match status" value="1"/>
</dbReference>
<evidence type="ECO:0000256" key="5">
    <source>
        <dbReference type="ARBA" id="ARBA00023136"/>
    </source>
</evidence>
<keyword evidence="9" id="KW-1133">Transmembrane helix</keyword>
<evidence type="ECO:0000313" key="12">
    <source>
        <dbReference type="Proteomes" id="UP000734854"/>
    </source>
</evidence>
<accession>A0A8J5IC60</accession>
<organism evidence="11 12">
    <name type="scientific">Zingiber officinale</name>
    <name type="common">Ginger</name>
    <name type="synonym">Amomum zingiber</name>
    <dbReference type="NCBI Taxonomy" id="94328"/>
    <lineage>
        <taxon>Eukaryota</taxon>
        <taxon>Viridiplantae</taxon>
        <taxon>Streptophyta</taxon>
        <taxon>Embryophyta</taxon>
        <taxon>Tracheophyta</taxon>
        <taxon>Spermatophyta</taxon>
        <taxon>Magnoliopsida</taxon>
        <taxon>Liliopsida</taxon>
        <taxon>Zingiberales</taxon>
        <taxon>Zingiberaceae</taxon>
        <taxon>Zingiber</taxon>
    </lineage>
</organism>
<dbReference type="PANTHER" id="PTHR31044">
    <property type="entry name" value="BETA-1,3 GLUCANASE"/>
    <property type="match status" value="1"/>
</dbReference>
<dbReference type="EMBL" id="JACMSC010000002">
    <property type="protein sequence ID" value="KAG6532336.1"/>
    <property type="molecule type" value="Genomic_DNA"/>
</dbReference>
<dbReference type="InterPro" id="IPR044788">
    <property type="entry name" value="X8_dom_prot"/>
</dbReference>
<evidence type="ECO:0000259" key="10">
    <source>
        <dbReference type="SMART" id="SM00768"/>
    </source>
</evidence>
<keyword evidence="3" id="KW-0449">Lipoprotein</keyword>
<sequence>MLQLPLLSSSLSIETAERSKALEVPPSLFPLPSQSWLPSYFSSSFLSPLLALQVVNLYISIPYFFLLQIVFPFFFFFSFVFSDAAWCVCRSDMSTTALQKTLDFACGAGADCTPILQNGACYNPNTVLAHCSYAANSYYQRKGQAQDACDFSGTAVLSSTDPGGNGCSYTATPSALGSSTTPTTPEGASSMPTNSSSFTPSTTTGTGGVFGVVPTGTGNFDASDAALLPNKMLIMPSLLFMFTALFASLENFI</sequence>
<evidence type="ECO:0000256" key="1">
    <source>
        <dbReference type="ARBA" id="ARBA00004609"/>
    </source>
</evidence>
<dbReference type="Proteomes" id="UP000734854">
    <property type="component" value="Unassembled WGS sequence"/>
</dbReference>
<evidence type="ECO:0000256" key="2">
    <source>
        <dbReference type="ARBA" id="ARBA00022475"/>
    </source>
</evidence>
<gene>
    <name evidence="11" type="ORF">ZIOFF_006176</name>
</gene>
<evidence type="ECO:0000256" key="4">
    <source>
        <dbReference type="ARBA" id="ARBA00022729"/>
    </source>
</evidence>
<dbReference type="PANTHER" id="PTHR31044:SF25">
    <property type="entry name" value="PLASMODESMATA CALLOSE-BINDING PROTEIN 3"/>
    <property type="match status" value="1"/>
</dbReference>